<name>A0A9W6XF83_9STRA</name>
<dbReference type="AlphaFoldDB" id="A0A9W6XF83"/>
<feature type="region of interest" description="Disordered" evidence="1">
    <location>
        <begin position="1"/>
        <end position="20"/>
    </location>
</feature>
<protein>
    <submittedName>
        <fullName evidence="2">Unnamed protein product</fullName>
    </submittedName>
</protein>
<dbReference type="EMBL" id="BSXT01001045">
    <property type="protein sequence ID" value="GMF37872.1"/>
    <property type="molecule type" value="Genomic_DNA"/>
</dbReference>
<proteinExistence type="predicted"/>
<comment type="caution">
    <text evidence="2">The sequence shown here is derived from an EMBL/GenBank/DDBJ whole genome shotgun (WGS) entry which is preliminary data.</text>
</comment>
<organism evidence="2 3">
    <name type="scientific">Phytophthora fragariaefolia</name>
    <dbReference type="NCBI Taxonomy" id="1490495"/>
    <lineage>
        <taxon>Eukaryota</taxon>
        <taxon>Sar</taxon>
        <taxon>Stramenopiles</taxon>
        <taxon>Oomycota</taxon>
        <taxon>Peronosporomycetes</taxon>
        <taxon>Peronosporales</taxon>
        <taxon>Peronosporaceae</taxon>
        <taxon>Phytophthora</taxon>
    </lineage>
</organism>
<sequence length="255" mass="29331">MVESMQQELEHMQVERAREQETAKNVQTFLREQLRNIRTSVQTTLRPVMSQPDLATSRPILYPESSGVINDDAIKGEVRRPSTNLDELLAAQLGATLDVTTKAGAAPTRLPPYVNASALEDFDEKASLAVQTRWLERFQSIAVQGGWTDKVTIYEMKLKLKLSAAVRNWRANHLSKVRRDWKKFVKEFGEMYCKAMTSDSESYYTMTQRKSESPLEFYYRLNKVADKAGIDFDSSSKQRERHLKVFTKKLLDSRL</sequence>
<dbReference type="Proteomes" id="UP001165121">
    <property type="component" value="Unassembled WGS sequence"/>
</dbReference>
<gene>
    <name evidence="2" type="ORF">Pfra01_001074400</name>
</gene>
<evidence type="ECO:0000313" key="2">
    <source>
        <dbReference type="EMBL" id="GMF37872.1"/>
    </source>
</evidence>
<dbReference type="OrthoDB" id="90269at2759"/>
<feature type="compositionally biased region" description="Basic and acidic residues" evidence="1">
    <location>
        <begin position="8"/>
        <end position="20"/>
    </location>
</feature>
<accession>A0A9W6XF83</accession>
<evidence type="ECO:0000256" key="1">
    <source>
        <dbReference type="SAM" id="MobiDB-lite"/>
    </source>
</evidence>
<evidence type="ECO:0000313" key="3">
    <source>
        <dbReference type="Proteomes" id="UP001165121"/>
    </source>
</evidence>
<keyword evidence="3" id="KW-1185">Reference proteome</keyword>
<reference evidence="2" key="1">
    <citation type="submission" date="2023-04" db="EMBL/GenBank/DDBJ databases">
        <title>Phytophthora fragariaefolia NBRC 109709.</title>
        <authorList>
            <person name="Ichikawa N."/>
            <person name="Sato H."/>
            <person name="Tonouchi N."/>
        </authorList>
    </citation>
    <scope>NUCLEOTIDE SEQUENCE</scope>
    <source>
        <strain evidence="2">NBRC 109709</strain>
    </source>
</reference>